<reference evidence="2" key="1">
    <citation type="submission" date="2015-10" db="EMBL/GenBank/DDBJ databases">
        <title>Draft Genome Sequences of 11 Lactococcus lactis subspecies cremoris strains.</title>
        <authorList>
            <person name="Wels M."/>
            <person name="Backus L."/>
            <person name="Boekhorst J."/>
            <person name="Dijkstra A."/>
            <person name="Beerthuizen M."/>
            <person name="Kelly W."/>
            <person name="Siezen R."/>
            <person name="Bachmann H."/>
            <person name="Van Hijum S."/>
        </authorList>
    </citation>
    <scope>NUCLEOTIDE SEQUENCE [LARGE SCALE GENOMIC DNA]</scope>
    <source>
        <strain evidence="2">LMG9449</strain>
    </source>
</reference>
<gene>
    <name evidence="1" type="ORF">LMG9449_1480</name>
</gene>
<proteinExistence type="predicted"/>
<accession>A0A0V8DWS4</accession>
<dbReference type="Proteomes" id="UP000053612">
    <property type="component" value="Unassembled WGS sequence"/>
</dbReference>
<sequence>MGKADMIEEEPKNLIVKIYRVLDKYIKNSSLQQGVLFF</sequence>
<comment type="caution">
    <text evidence="1">The sequence shown here is derived from an EMBL/GenBank/DDBJ whole genome shotgun (WGS) entry which is preliminary data.</text>
</comment>
<organism evidence="1 2">
    <name type="scientific">Lactococcus lactis subsp. lactis</name>
    <name type="common">Streptococcus lactis</name>
    <dbReference type="NCBI Taxonomy" id="1360"/>
    <lineage>
        <taxon>Bacteria</taxon>
        <taxon>Bacillati</taxon>
        <taxon>Bacillota</taxon>
        <taxon>Bacilli</taxon>
        <taxon>Lactobacillales</taxon>
        <taxon>Streptococcaceae</taxon>
        <taxon>Lactococcus</taxon>
    </lineage>
</organism>
<dbReference type="EMBL" id="LKLS01000120">
    <property type="protein sequence ID" value="KSU17996.1"/>
    <property type="molecule type" value="Genomic_DNA"/>
</dbReference>
<dbReference type="AlphaFoldDB" id="A0A0V8DWS4"/>
<evidence type="ECO:0000313" key="1">
    <source>
        <dbReference type="EMBL" id="KSU17996.1"/>
    </source>
</evidence>
<evidence type="ECO:0000313" key="2">
    <source>
        <dbReference type="Proteomes" id="UP000053612"/>
    </source>
</evidence>
<protein>
    <submittedName>
        <fullName evidence="1">Uncharacterized protein</fullName>
    </submittedName>
</protein>
<name>A0A0V8DWS4_LACLL</name>
<dbReference type="PATRIC" id="fig|1360.109.peg.1121"/>